<evidence type="ECO:0000256" key="1">
    <source>
        <dbReference type="SAM" id="MobiDB-lite"/>
    </source>
</evidence>
<feature type="domain" description="Alfin N-terminal" evidence="2">
    <location>
        <begin position="1"/>
        <end position="32"/>
    </location>
</feature>
<feature type="region of interest" description="Disordered" evidence="1">
    <location>
        <begin position="44"/>
        <end position="87"/>
    </location>
</feature>
<gene>
    <name evidence="3" type="ORF">GUJ93_ZPchr0008g13443</name>
</gene>
<dbReference type="Proteomes" id="UP000729402">
    <property type="component" value="Unassembled WGS sequence"/>
</dbReference>
<dbReference type="Pfam" id="PF14299">
    <property type="entry name" value="PP2"/>
    <property type="match status" value="1"/>
</dbReference>
<dbReference type="AlphaFoldDB" id="A0A8J5RJC7"/>
<feature type="compositionally biased region" description="Low complexity" evidence="1">
    <location>
        <begin position="70"/>
        <end position="82"/>
    </location>
</feature>
<evidence type="ECO:0000259" key="2">
    <source>
        <dbReference type="Pfam" id="PF12165"/>
    </source>
</evidence>
<reference evidence="3" key="2">
    <citation type="submission" date="2021-02" db="EMBL/GenBank/DDBJ databases">
        <authorList>
            <person name="Kimball J.A."/>
            <person name="Haas M.W."/>
            <person name="Macchietto M."/>
            <person name="Kono T."/>
            <person name="Duquette J."/>
            <person name="Shao M."/>
        </authorList>
    </citation>
    <scope>NUCLEOTIDE SEQUENCE</scope>
    <source>
        <tissue evidence="3">Fresh leaf tissue</tissue>
    </source>
</reference>
<reference evidence="3" key="1">
    <citation type="journal article" date="2021" name="bioRxiv">
        <title>Whole Genome Assembly and Annotation of Northern Wild Rice, Zizania palustris L., Supports a Whole Genome Duplication in the Zizania Genus.</title>
        <authorList>
            <person name="Haas M."/>
            <person name="Kono T."/>
            <person name="Macchietto M."/>
            <person name="Millas R."/>
            <person name="McGilp L."/>
            <person name="Shao M."/>
            <person name="Duquette J."/>
            <person name="Hirsch C.N."/>
            <person name="Kimball J."/>
        </authorList>
    </citation>
    <scope>NUCLEOTIDE SEQUENCE</scope>
    <source>
        <tissue evidence="3">Fresh leaf tissue</tissue>
    </source>
</reference>
<evidence type="ECO:0000313" key="3">
    <source>
        <dbReference type="EMBL" id="KAG8046030.1"/>
    </source>
</evidence>
<protein>
    <recommendedName>
        <fullName evidence="2">Alfin N-terminal domain-containing protein</fullName>
    </recommendedName>
</protein>
<dbReference type="GO" id="GO:0042393">
    <property type="term" value="F:histone binding"/>
    <property type="evidence" value="ECO:0007669"/>
    <property type="project" value="InterPro"/>
</dbReference>
<evidence type="ECO:0000313" key="4">
    <source>
        <dbReference type="Proteomes" id="UP000729402"/>
    </source>
</evidence>
<dbReference type="OrthoDB" id="533833at2759"/>
<sequence length="286" mass="32301">MPTALPQQTHGINFTRNGTNRREWLVSIAFFAARLNCDNRRSSEKLTMGTAPSRQEALCTGEGHSNAVGSSTASSNNQQAQSKRAPAPHMFQSIVADEKTTTASALEDQVYSGIFLAGKTKKYWVDERTSHNCFILFPRGLSITWSENPNYWTWYPLKDESDADTQIDVASLKDVCWLEIHGRLELSYLTPGVTYEVFFQVMLTDDAYGWKVPVNVQLKLPGGTVLQQHKENLKEKIRRQWLELKVGEVKAQQGQTGEIEISMFEYDGGQWKRGLVIKGIKIIPKQ</sequence>
<dbReference type="InterPro" id="IPR052147">
    <property type="entry name" value="PP2-like/Lectin"/>
</dbReference>
<organism evidence="3 4">
    <name type="scientific">Zizania palustris</name>
    <name type="common">Northern wild rice</name>
    <dbReference type="NCBI Taxonomy" id="103762"/>
    <lineage>
        <taxon>Eukaryota</taxon>
        <taxon>Viridiplantae</taxon>
        <taxon>Streptophyta</taxon>
        <taxon>Embryophyta</taxon>
        <taxon>Tracheophyta</taxon>
        <taxon>Spermatophyta</taxon>
        <taxon>Magnoliopsida</taxon>
        <taxon>Liliopsida</taxon>
        <taxon>Poales</taxon>
        <taxon>Poaceae</taxon>
        <taxon>BOP clade</taxon>
        <taxon>Oryzoideae</taxon>
        <taxon>Oryzeae</taxon>
        <taxon>Zizaniinae</taxon>
        <taxon>Zizania</taxon>
    </lineage>
</organism>
<dbReference type="EMBL" id="JAAALK010000290">
    <property type="protein sequence ID" value="KAG8046031.1"/>
    <property type="molecule type" value="Genomic_DNA"/>
</dbReference>
<dbReference type="InterPro" id="IPR021998">
    <property type="entry name" value="Alfin_N"/>
</dbReference>
<name>A0A8J5RJC7_ZIZPA</name>
<dbReference type="InterPro" id="IPR025886">
    <property type="entry name" value="PP2-like"/>
</dbReference>
<dbReference type="GO" id="GO:0006355">
    <property type="term" value="P:regulation of DNA-templated transcription"/>
    <property type="evidence" value="ECO:0007669"/>
    <property type="project" value="InterPro"/>
</dbReference>
<dbReference type="GO" id="GO:0030246">
    <property type="term" value="F:carbohydrate binding"/>
    <property type="evidence" value="ECO:0007669"/>
    <property type="project" value="InterPro"/>
</dbReference>
<dbReference type="PANTHER" id="PTHR48478:SF1">
    <property type="entry name" value="LECTIN-LIKE"/>
    <property type="match status" value="1"/>
</dbReference>
<dbReference type="EMBL" id="JAAALK010000290">
    <property type="protein sequence ID" value="KAG8046030.1"/>
    <property type="molecule type" value="Genomic_DNA"/>
</dbReference>
<dbReference type="Pfam" id="PF12165">
    <property type="entry name" value="Alfin"/>
    <property type="match status" value="1"/>
</dbReference>
<proteinExistence type="predicted"/>
<dbReference type="PANTHER" id="PTHR48478">
    <property type="entry name" value="LECTIN-LIKE"/>
    <property type="match status" value="1"/>
</dbReference>
<accession>A0A8J5RJC7</accession>
<comment type="caution">
    <text evidence="3">The sequence shown here is derived from an EMBL/GenBank/DDBJ whole genome shotgun (WGS) entry which is preliminary data.</text>
</comment>
<keyword evidence="4" id="KW-1185">Reference proteome</keyword>